<accession>A0A914WQ12</accession>
<dbReference type="InterPro" id="IPR040282">
    <property type="entry name" value="Mig-18-like"/>
</dbReference>
<keyword evidence="1" id="KW-0732">Signal</keyword>
<reference evidence="4" key="1">
    <citation type="submission" date="2022-11" db="UniProtKB">
        <authorList>
            <consortium name="WormBaseParasite"/>
        </authorList>
    </citation>
    <scope>IDENTIFICATION</scope>
</reference>
<feature type="domain" description="Abnormal cell migration protein 18-like fibronectin type I" evidence="2">
    <location>
        <begin position="173"/>
        <end position="239"/>
    </location>
</feature>
<name>A0A914WQ12_9BILA</name>
<organism evidence="3 4">
    <name type="scientific">Plectus sambesii</name>
    <dbReference type="NCBI Taxonomy" id="2011161"/>
    <lineage>
        <taxon>Eukaryota</taxon>
        <taxon>Metazoa</taxon>
        <taxon>Ecdysozoa</taxon>
        <taxon>Nematoda</taxon>
        <taxon>Chromadorea</taxon>
        <taxon>Plectida</taxon>
        <taxon>Plectina</taxon>
        <taxon>Plectoidea</taxon>
        <taxon>Plectidae</taxon>
        <taxon>Plectus</taxon>
    </lineage>
</organism>
<dbReference type="Proteomes" id="UP000887566">
    <property type="component" value="Unplaced"/>
</dbReference>
<keyword evidence="3" id="KW-1185">Reference proteome</keyword>
<feature type="domain" description="Abnormal cell migration protein 18-like fibronectin type I" evidence="2">
    <location>
        <begin position="18"/>
        <end position="87"/>
    </location>
</feature>
<protein>
    <recommendedName>
        <fullName evidence="2">Abnormal cell migration protein 18-like fibronectin type I domain-containing protein</fullName>
    </recommendedName>
</protein>
<evidence type="ECO:0000313" key="3">
    <source>
        <dbReference type="Proteomes" id="UP000887566"/>
    </source>
</evidence>
<dbReference type="PANTHER" id="PTHR35572">
    <property type="entry name" value="PROTEIN CBG04538-RELATED"/>
    <property type="match status" value="1"/>
</dbReference>
<feature type="chain" id="PRO_5037710817" description="Abnormal cell migration protein 18-like fibronectin type I domain-containing protein" evidence="1">
    <location>
        <begin position="19"/>
        <end position="252"/>
    </location>
</feature>
<evidence type="ECO:0000256" key="1">
    <source>
        <dbReference type="SAM" id="SignalP"/>
    </source>
</evidence>
<feature type="domain" description="Abnormal cell migration protein 18-like fibronectin type I" evidence="2">
    <location>
        <begin position="102"/>
        <end position="157"/>
    </location>
</feature>
<feature type="signal peptide" evidence="1">
    <location>
        <begin position="1"/>
        <end position="18"/>
    </location>
</feature>
<dbReference type="WBParaSite" id="PSAMB.scaffold4729size13720.g25008.t1">
    <property type="protein sequence ID" value="PSAMB.scaffold4729size13720.g25008.t1"/>
    <property type="gene ID" value="PSAMB.scaffold4729size13720.g25008"/>
</dbReference>
<dbReference type="AlphaFoldDB" id="A0A914WQ12"/>
<proteinExistence type="predicted"/>
<dbReference type="InterPro" id="IPR055119">
    <property type="entry name" value="Mig18_Fn1"/>
</dbReference>
<evidence type="ECO:0000313" key="4">
    <source>
        <dbReference type="WBParaSite" id="PSAMB.scaffold4729size13720.g25008.t1"/>
    </source>
</evidence>
<sequence>MLLVAVVALFVALSPAHACLYKGQTYVDGDEWTVQEMFVMKCTINQSGSWKTAIVGCMSPQGAKININESRVEGADEFRCVADANGMVRMNQGIGRFSKCGTHTVGEQWVKGAFQYVCQPGGREEVTACVTSSGTRVAINSVVQENGVPVECVHFANNGTLILRTLGVAAGEKCMDSDGTTHEIGSWWLQETHFNKTCGTDGRITIANCVTVDGQRVPVNGQLIANGLRYNCEKRNDGSIFFRTGAAPSNFL</sequence>
<evidence type="ECO:0000259" key="2">
    <source>
        <dbReference type="Pfam" id="PF23003"/>
    </source>
</evidence>
<dbReference type="Pfam" id="PF23003">
    <property type="entry name" value="Fn1_2"/>
    <property type="match status" value="3"/>
</dbReference>